<accession>A0ABQ9XB41</accession>
<keyword evidence="4" id="KW-1185">Reference proteome</keyword>
<evidence type="ECO:0000313" key="4">
    <source>
        <dbReference type="Proteomes" id="UP001281761"/>
    </source>
</evidence>
<evidence type="ECO:0000313" key="3">
    <source>
        <dbReference type="EMBL" id="KAK2949747.1"/>
    </source>
</evidence>
<feature type="domain" description="Putative nitroreductase TM1586" evidence="2">
    <location>
        <begin position="118"/>
        <end position="335"/>
    </location>
</feature>
<keyword evidence="1" id="KW-1133">Transmembrane helix</keyword>
<reference evidence="3 4" key="1">
    <citation type="journal article" date="2022" name="bioRxiv">
        <title>Genomics of Preaxostyla Flagellates Illuminates Evolutionary Transitions and the Path Towards Mitochondrial Loss.</title>
        <authorList>
            <person name="Novak L.V.F."/>
            <person name="Treitli S.C."/>
            <person name="Pyrih J."/>
            <person name="Halakuc P."/>
            <person name="Pipaliya S.V."/>
            <person name="Vacek V."/>
            <person name="Brzon O."/>
            <person name="Soukal P."/>
            <person name="Eme L."/>
            <person name="Dacks J.B."/>
            <person name="Karnkowska A."/>
            <person name="Elias M."/>
            <person name="Hampl V."/>
        </authorList>
    </citation>
    <scope>NUCLEOTIDE SEQUENCE [LARGE SCALE GENOMIC DNA]</scope>
    <source>
        <strain evidence="3">NAU3</strain>
        <tissue evidence="3">Gut</tissue>
    </source>
</reference>
<sequence>MFLTIELLLVGSPLNFTPTLHLNLCFVERINNIPAAMTTTTDMRNTLIQYLIEFIVVFIANKANISRVDGFFSRLIFLVCSIIAVALFNTVFKLYQQSKMVSRKEKKLSEARTYSMFELAMTRSSVRNFDPDRRIEDSVFKTLQEWCEDPANITGPFGSRITLKVFRADETVNGKVGTYGAIKNASCFVVGLKDDKTSIPDFGYVFEKFVLFCTKQQLGTCWMAATFDFKTIPTKETITSRFSKRMGGASFRKPFNTFALKDSIKSTTSYDNYSDIPRLSKALQAAHWSPSATNGQPTKIVISESNGKFNLRFYEKKTILWYHPVDGGIVLCNFAEVAKDEGIAGQLLFESDVESESSFTYVGTWKEL</sequence>
<dbReference type="InterPro" id="IPR000415">
    <property type="entry name" value="Nitroreductase-like"/>
</dbReference>
<organism evidence="3 4">
    <name type="scientific">Blattamonas nauphoetae</name>
    <dbReference type="NCBI Taxonomy" id="2049346"/>
    <lineage>
        <taxon>Eukaryota</taxon>
        <taxon>Metamonada</taxon>
        <taxon>Preaxostyla</taxon>
        <taxon>Oxymonadida</taxon>
        <taxon>Blattamonas</taxon>
    </lineage>
</organism>
<gene>
    <name evidence="3" type="ORF">BLNAU_15321</name>
</gene>
<proteinExistence type="predicted"/>
<evidence type="ECO:0000256" key="1">
    <source>
        <dbReference type="SAM" id="Phobius"/>
    </source>
</evidence>
<protein>
    <submittedName>
        <fullName evidence="3">Nitroreductase using NADPH</fullName>
    </submittedName>
</protein>
<keyword evidence="1" id="KW-0472">Membrane</keyword>
<dbReference type="Proteomes" id="UP001281761">
    <property type="component" value="Unassembled WGS sequence"/>
</dbReference>
<evidence type="ECO:0000259" key="2">
    <source>
        <dbReference type="Pfam" id="PF14512"/>
    </source>
</evidence>
<feature type="transmembrane region" description="Helical" evidence="1">
    <location>
        <begin position="47"/>
        <end position="65"/>
    </location>
</feature>
<comment type="caution">
    <text evidence="3">The sequence shown here is derived from an EMBL/GenBank/DDBJ whole genome shotgun (WGS) entry which is preliminary data.</text>
</comment>
<dbReference type="InterPro" id="IPR029478">
    <property type="entry name" value="TM1586_NiRdase"/>
</dbReference>
<keyword evidence="1" id="KW-0812">Transmembrane</keyword>
<feature type="transmembrane region" description="Helical" evidence="1">
    <location>
        <begin position="71"/>
        <end position="95"/>
    </location>
</feature>
<dbReference type="Gene3D" id="3.40.109.10">
    <property type="entry name" value="NADH Oxidase"/>
    <property type="match status" value="1"/>
</dbReference>
<name>A0ABQ9XB41_9EUKA</name>
<dbReference type="SUPFAM" id="SSF55469">
    <property type="entry name" value="FMN-dependent nitroreductase-like"/>
    <property type="match status" value="2"/>
</dbReference>
<dbReference type="Pfam" id="PF14512">
    <property type="entry name" value="TM1586_NiRdase"/>
    <property type="match status" value="1"/>
</dbReference>
<dbReference type="EMBL" id="JARBJD010000150">
    <property type="protein sequence ID" value="KAK2949747.1"/>
    <property type="molecule type" value="Genomic_DNA"/>
</dbReference>